<keyword evidence="1" id="KW-1133">Transmembrane helix</keyword>
<reference evidence="3" key="1">
    <citation type="journal article" date="2018" name="Gigascience">
        <title>Genome assembly of the Pink Ipe (Handroanthus impetiginosus, Bignoniaceae), a highly valued, ecologically keystone Neotropical timber forest tree.</title>
        <authorList>
            <person name="Silva-Junior O.B."/>
            <person name="Grattapaglia D."/>
            <person name="Novaes E."/>
            <person name="Collevatti R.G."/>
        </authorList>
    </citation>
    <scope>NUCLEOTIDE SEQUENCE [LARGE SCALE GENOMIC DNA]</scope>
    <source>
        <strain evidence="3">cv. UFG-1</strain>
    </source>
</reference>
<dbReference type="EMBL" id="NKXS01005513">
    <property type="protein sequence ID" value="PIN03464.1"/>
    <property type="molecule type" value="Genomic_DNA"/>
</dbReference>
<name>A0A2G9GDU5_9LAMI</name>
<evidence type="ECO:0000256" key="1">
    <source>
        <dbReference type="SAM" id="Phobius"/>
    </source>
</evidence>
<dbReference type="PANTHER" id="PTHR34947:SF2">
    <property type="entry name" value="TRANSMEMBRANE PROTEIN"/>
    <property type="match status" value="1"/>
</dbReference>
<evidence type="ECO:0000313" key="3">
    <source>
        <dbReference type="Proteomes" id="UP000231279"/>
    </source>
</evidence>
<keyword evidence="1" id="KW-0812">Transmembrane</keyword>
<comment type="caution">
    <text evidence="2">The sequence shown here is derived from an EMBL/GenBank/DDBJ whole genome shotgun (WGS) entry which is preliminary data.</text>
</comment>
<dbReference type="AlphaFoldDB" id="A0A2G9GDU5"/>
<dbReference type="OrthoDB" id="1727102at2759"/>
<dbReference type="Proteomes" id="UP000231279">
    <property type="component" value="Unassembled WGS sequence"/>
</dbReference>
<accession>A0A2G9GDU5</accession>
<feature type="transmembrane region" description="Helical" evidence="1">
    <location>
        <begin position="26"/>
        <end position="45"/>
    </location>
</feature>
<organism evidence="2 3">
    <name type="scientific">Handroanthus impetiginosus</name>
    <dbReference type="NCBI Taxonomy" id="429701"/>
    <lineage>
        <taxon>Eukaryota</taxon>
        <taxon>Viridiplantae</taxon>
        <taxon>Streptophyta</taxon>
        <taxon>Embryophyta</taxon>
        <taxon>Tracheophyta</taxon>
        <taxon>Spermatophyta</taxon>
        <taxon>Magnoliopsida</taxon>
        <taxon>eudicotyledons</taxon>
        <taxon>Gunneridae</taxon>
        <taxon>Pentapetalae</taxon>
        <taxon>asterids</taxon>
        <taxon>lamiids</taxon>
        <taxon>Lamiales</taxon>
        <taxon>Bignoniaceae</taxon>
        <taxon>Crescentiina</taxon>
        <taxon>Tabebuia alliance</taxon>
        <taxon>Handroanthus</taxon>
    </lineage>
</organism>
<dbReference type="PANTHER" id="PTHR34947">
    <property type="entry name" value="TRANSMEMBRANE PROTEIN"/>
    <property type="match status" value="1"/>
</dbReference>
<evidence type="ECO:0008006" key="4">
    <source>
        <dbReference type="Google" id="ProtNLM"/>
    </source>
</evidence>
<sequence>MDYYNEYSNIETKNNPSSKFYYLKKLAQILVSVSVFSLFFSHSSFVDQSYDYLVSNLSIKLFTYNSERNYIFLLFNGLLVLIIRASGLTSKITPVQTSSKGVRNVDNRGEKADGIGFQEKHKLEIVEKAEVVEEKGREINGGDDEKEEGEILDYEEVEGKEDYQEWEEEEEGIDDELKKKCDDFIKKMKQEILGV</sequence>
<dbReference type="STRING" id="429701.A0A2G9GDU5"/>
<keyword evidence="3" id="KW-1185">Reference proteome</keyword>
<proteinExistence type="predicted"/>
<protein>
    <recommendedName>
        <fullName evidence="4">Transmembrane protein</fullName>
    </recommendedName>
</protein>
<feature type="transmembrane region" description="Helical" evidence="1">
    <location>
        <begin position="70"/>
        <end position="90"/>
    </location>
</feature>
<gene>
    <name evidence="2" type="ORF">CDL12_24007</name>
</gene>
<evidence type="ECO:0000313" key="2">
    <source>
        <dbReference type="EMBL" id="PIN03464.1"/>
    </source>
</evidence>
<keyword evidence="1" id="KW-0472">Membrane</keyword>